<dbReference type="PANTHER" id="PTHR18895:SF74">
    <property type="entry name" value="MTRF1L RELEASE FACTOR GLUTAMINE METHYLTRANSFERASE"/>
    <property type="match status" value="1"/>
</dbReference>
<accession>A0A4Y8Q4C0</accession>
<name>A0A4Y8Q4C0_9BACL</name>
<dbReference type="NCBIfam" id="TIGR00536">
    <property type="entry name" value="hemK_fam"/>
    <property type="match status" value="1"/>
</dbReference>
<evidence type="ECO:0000256" key="1">
    <source>
        <dbReference type="ARBA" id="ARBA00012771"/>
    </source>
</evidence>
<dbReference type="PANTHER" id="PTHR18895">
    <property type="entry name" value="HEMK METHYLTRANSFERASE"/>
    <property type="match status" value="1"/>
</dbReference>
<dbReference type="InterPro" id="IPR004556">
    <property type="entry name" value="HemK-like"/>
</dbReference>
<dbReference type="InterPro" id="IPR050320">
    <property type="entry name" value="N5-glutamine_MTase"/>
</dbReference>
<evidence type="ECO:0000313" key="8">
    <source>
        <dbReference type="Proteomes" id="UP000298246"/>
    </source>
</evidence>
<dbReference type="InterPro" id="IPR007848">
    <property type="entry name" value="Small_mtfrase_dom"/>
</dbReference>
<gene>
    <name evidence="7" type="ORF">B5M42_08080</name>
</gene>
<comment type="catalytic activity">
    <reaction evidence="5">
        <text>L-glutaminyl-[peptide chain release factor] + S-adenosyl-L-methionine = N(5)-methyl-L-glutaminyl-[peptide chain release factor] + S-adenosyl-L-homocysteine + H(+)</text>
        <dbReference type="Rhea" id="RHEA:42896"/>
        <dbReference type="Rhea" id="RHEA-COMP:10271"/>
        <dbReference type="Rhea" id="RHEA-COMP:10272"/>
        <dbReference type="ChEBI" id="CHEBI:15378"/>
        <dbReference type="ChEBI" id="CHEBI:30011"/>
        <dbReference type="ChEBI" id="CHEBI:57856"/>
        <dbReference type="ChEBI" id="CHEBI:59789"/>
        <dbReference type="ChEBI" id="CHEBI:61891"/>
        <dbReference type="EC" id="2.1.1.297"/>
    </reaction>
</comment>
<evidence type="ECO:0000256" key="2">
    <source>
        <dbReference type="ARBA" id="ARBA00022603"/>
    </source>
</evidence>
<dbReference type="CDD" id="cd02440">
    <property type="entry name" value="AdoMet_MTases"/>
    <property type="match status" value="1"/>
</dbReference>
<keyword evidence="3" id="KW-0808">Transferase</keyword>
<evidence type="ECO:0000313" key="7">
    <source>
        <dbReference type="EMBL" id="TFE88863.1"/>
    </source>
</evidence>
<evidence type="ECO:0000256" key="5">
    <source>
        <dbReference type="ARBA" id="ARBA00048391"/>
    </source>
</evidence>
<dbReference type="InterPro" id="IPR022446">
    <property type="entry name" value="MeTrfrase_put"/>
</dbReference>
<dbReference type="InterPro" id="IPR029063">
    <property type="entry name" value="SAM-dependent_MTases_sf"/>
</dbReference>
<dbReference type="Pfam" id="PF05175">
    <property type="entry name" value="MTS"/>
    <property type="match status" value="1"/>
</dbReference>
<sequence>MEKYPIGNPMWTKIVQTLRMAGCVFAEEEAQVLIASAANVAELEQWVARRVEGYPLEHIVGWVAFGGLKIVLDPGVFVPRQRTEFLAEQAVALVRADEMVVDLCCGSGALGAVVRANRPGIRLYAVDIDPAAVQCARRNIRPDEGTVFEGDLFEALPAELRHEVNVIIANAPYVPSDALAFMPTEARVHEASCALDGGADGLDVHRRIVKEAALWLAPGGVLIVETSERQAPRMAELMTLHGLLPRTAHDEERDAHVVIGQYVG</sequence>
<feature type="domain" description="Methyltransferase small" evidence="6">
    <location>
        <begin position="69"/>
        <end position="196"/>
    </location>
</feature>
<dbReference type="GO" id="GO:0102559">
    <property type="term" value="F:peptide chain release factor N(5)-glutamine methyltransferase activity"/>
    <property type="evidence" value="ECO:0007669"/>
    <property type="project" value="UniProtKB-EC"/>
</dbReference>
<dbReference type="EMBL" id="MYFO01000008">
    <property type="protein sequence ID" value="TFE88863.1"/>
    <property type="molecule type" value="Genomic_DNA"/>
</dbReference>
<dbReference type="EC" id="2.1.1.297" evidence="1"/>
<keyword evidence="8" id="KW-1185">Reference proteome</keyword>
<dbReference type="SUPFAM" id="SSF53335">
    <property type="entry name" value="S-adenosyl-L-methionine-dependent methyltransferases"/>
    <property type="match status" value="1"/>
</dbReference>
<dbReference type="RefSeq" id="WP_134751569.1">
    <property type="nucleotide sequence ID" value="NZ_MYFO02000011.1"/>
</dbReference>
<dbReference type="GO" id="GO:0032259">
    <property type="term" value="P:methylation"/>
    <property type="evidence" value="ECO:0007669"/>
    <property type="project" value="UniProtKB-KW"/>
</dbReference>
<protein>
    <recommendedName>
        <fullName evidence="1">peptide chain release factor N(5)-glutamine methyltransferase</fullName>
        <ecNumber evidence="1">2.1.1.297</ecNumber>
    </recommendedName>
</protein>
<proteinExistence type="predicted"/>
<dbReference type="AlphaFoldDB" id="A0A4Y8Q4C0"/>
<keyword evidence="4" id="KW-0949">S-adenosyl-L-methionine</keyword>
<dbReference type="NCBIfam" id="TIGR03704">
    <property type="entry name" value="PrmC_rel_meth"/>
    <property type="match status" value="1"/>
</dbReference>
<comment type="caution">
    <text evidence="7">The sequence shown here is derived from an EMBL/GenBank/DDBJ whole genome shotgun (WGS) entry which is preliminary data.</text>
</comment>
<reference evidence="7 8" key="1">
    <citation type="submission" date="2017-03" db="EMBL/GenBank/DDBJ databases">
        <title>Isolation of Levoglucosan Utilizing Bacteria.</title>
        <authorList>
            <person name="Arya A.S."/>
        </authorList>
    </citation>
    <scope>NUCLEOTIDE SEQUENCE [LARGE SCALE GENOMIC DNA]</scope>
    <source>
        <strain evidence="7 8">MEC069</strain>
    </source>
</reference>
<evidence type="ECO:0000256" key="4">
    <source>
        <dbReference type="ARBA" id="ARBA00022691"/>
    </source>
</evidence>
<dbReference type="Gene3D" id="3.40.50.150">
    <property type="entry name" value="Vaccinia Virus protein VP39"/>
    <property type="match status" value="1"/>
</dbReference>
<evidence type="ECO:0000259" key="6">
    <source>
        <dbReference type="Pfam" id="PF05175"/>
    </source>
</evidence>
<dbReference type="Proteomes" id="UP000298246">
    <property type="component" value="Unassembled WGS sequence"/>
</dbReference>
<organism evidence="7 8">
    <name type="scientific">Paenibacillus athensensis</name>
    <dbReference type="NCBI Taxonomy" id="1967502"/>
    <lineage>
        <taxon>Bacteria</taxon>
        <taxon>Bacillati</taxon>
        <taxon>Bacillota</taxon>
        <taxon>Bacilli</taxon>
        <taxon>Bacillales</taxon>
        <taxon>Paenibacillaceae</taxon>
        <taxon>Paenibacillus</taxon>
    </lineage>
</organism>
<dbReference type="OrthoDB" id="9800643at2"/>
<keyword evidence="2 7" id="KW-0489">Methyltransferase</keyword>
<evidence type="ECO:0000256" key="3">
    <source>
        <dbReference type="ARBA" id="ARBA00022679"/>
    </source>
</evidence>